<feature type="compositionally biased region" description="Basic and acidic residues" evidence="1">
    <location>
        <begin position="679"/>
        <end position="699"/>
    </location>
</feature>
<comment type="caution">
    <text evidence="3">The sequence shown here is derived from an EMBL/GenBank/DDBJ whole genome shotgun (WGS) entry which is preliminary data.</text>
</comment>
<feature type="region of interest" description="Disordered" evidence="1">
    <location>
        <begin position="29"/>
        <end position="51"/>
    </location>
</feature>
<keyword evidence="2" id="KW-0732">Signal</keyword>
<feature type="region of interest" description="Disordered" evidence="1">
    <location>
        <begin position="874"/>
        <end position="934"/>
    </location>
</feature>
<dbReference type="Proteomes" id="UP000827092">
    <property type="component" value="Unassembled WGS sequence"/>
</dbReference>
<feature type="region of interest" description="Disordered" evidence="1">
    <location>
        <begin position="993"/>
        <end position="1030"/>
    </location>
</feature>
<feature type="compositionally biased region" description="Basic and acidic residues" evidence="1">
    <location>
        <begin position="1009"/>
        <end position="1021"/>
    </location>
</feature>
<reference evidence="3 4" key="1">
    <citation type="journal article" date="2022" name="Nat. Ecol. Evol.">
        <title>A masculinizing supergene underlies an exaggerated male reproductive morph in a spider.</title>
        <authorList>
            <person name="Hendrickx F."/>
            <person name="De Corte Z."/>
            <person name="Sonet G."/>
            <person name="Van Belleghem S.M."/>
            <person name="Kostlbacher S."/>
            <person name="Vangestel C."/>
        </authorList>
    </citation>
    <scope>NUCLEOTIDE SEQUENCE [LARGE SCALE GENOMIC DNA]</scope>
    <source>
        <strain evidence="3">W744_W776</strain>
    </source>
</reference>
<feature type="compositionally biased region" description="Polar residues" evidence="1">
    <location>
        <begin position="29"/>
        <end position="38"/>
    </location>
</feature>
<evidence type="ECO:0000256" key="1">
    <source>
        <dbReference type="SAM" id="MobiDB-lite"/>
    </source>
</evidence>
<proteinExistence type="predicted"/>
<accession>A0AAV6V0E9</accession>
<evidence type="ECO:0000256" key="2">
    <source>
        <dbReference type="SAM" id="SignalP"/>
    </source>
</evidence>
<feature type="region of interest" description="Disordered" evidence="1">
    <location>
        <begin position="657"/>
        <end position="699"/>
    </location>
</feature>
<feature type="region of interest" description="Disordered" evidence="1">
    <location>
        <begin position="328"/>
        <end position="372"/>
    </location>
</feature>
<name>A0AAV6V0E9_9ARAC</name>
<feature type="compositionally biased region" description="Polar residues" evidence="1">
    <location>
        <begin position="525"/>
        <end position="539"/>
    </location>
</feature>
<feature type="region of interest" description="Disordered" evidence="1">
    <location>
        <begin position="271"/>
        <end position="312"/>
    </location>
</feature>
<protein>
    <recommendedName>
        <fullName evidence="5">GATA zinc finger domain-containing protein 14-like</fullName>
    </recommendedName>
</protein>
<feature type="compositionally biased region" description="Basic residues" evidence="1">
    <location>
        <begin position="885"/>
        <end position="927"/>
    </location>
</feature>
<evidence type="ECO:0008006" key="5">
    <source>
        <dbReference type="Google" id="ProtNLM"/>
    </source>
</evidence>
<evidence type="ECO:0000313" key="3">
    <source>
        <dbReference type="EMBL" id="KAG8190197.1"/>
    </source>
</evidence>
<feature type="compositionally biased region" description="Basic and acidic residues" evidence="1">
    <location>
        <begin position="585"/>
        <end position="595"/>
    </location>
</feature>
<dbReference type="EMBL" id="JAFNEN010000191">
    <property type="protein sequence ID" value="KAG8190197.1"/>
    <property type="molecule type" value="Genomic_DNA"/>
</dbReference>
<keyword evidence="4" id="KW-1185">Reference proteome</keyword>
<evidence type="ECO:0000313" key="4">
    <source>
        <dbReference type="Proteomes" id="UP000827092"/>
    </source>
</evidence>
<feature type="compositionally biased region" description="Acidic residues" evidence="1">
    <location>
        <begin position="514"/>
        <end position="523"/>
    </location>
</feature>
<feature type="region of interest" description="Disordered" evidence="1">
    <location>
        <begin position="489"/>
        <end position="595"/>
    </location>
</feature>
<feature type="signal peptide" evidence="2">
    <location>
        <begin position="1"/>
        <end position="21"/>
    </location>
</feature>
<sequence length="1030" mass="117808">MGYGNEIVLFLLCLSVSYISCQQAQNTTAENQGVNVNSTHEDGTDINSTNVGAEKNQTYLYTKEFQNESKENVTFDKVKLDSNSIETRNERNVNIYSINDFSNETENIVSLINFLLTNTSEKTLSEFSNSSVATNDVNDTTELEPSSSKNIEIRDVIEIKEKGQRFGNSSKPGSKIAVTKNNHNVSQSASENKIFKLMVPFVHPESYRVLGVWKVPNEVLRMETGDTSIIKPVSVIESRSFITNPELSSVRWNLAFPEFLKRAKLQSRSPMAYDDRPAYEGQGPPYSSYESDEPSDSRESIETTDGSDLPDDYRTEIEKEAEAFIKKQKAENATENGNPSSEENEKPGSIENNYQSSIDTGNEPQPIKMNHNEGYFTHHNEKKFPEINYNEQYSPNHHVKKFPETNSQQGYFNSYNGNKVFFFKGADSFFNIDDVFPLLKFDKMYNQPLIDDYPEGFHFPQRDSPRPISQSANLEHPPELEHTTATYEHDNDNFHHNNDEPGINSEYVASAEDSPCDSEEENIGDTPNSSTGQMNQNPHYSEPIYDINHQQSTDYDGEVSSDEYHERDNNKPTFVSDGPPQYDSEPEHDGRENYKVHTNGHHQEQNYQFIPNNEQEQLEYERKKSQVHHYQMHQKYLAEHHEEHSGFRPNLPKNSLSFHGEPKTKSISQEQFKPIPNPFDDKHNHKETIPPRNSNKEVRMKSPNNFIPPNNPNIVNHERNYLQQLKPHIVYPTKGQNSVPSNGNSIQPLQNNNNWYALTSEHQNFIPPHVRNPNFHPQHPPNQQFIPAPMRNPEVQSKVNFPSSVHPSTEVKCEATESQNGARNPTPYQGQTHFVNPDSVALAIARSTNLSLKNGMRNHNARFSISAMMALASSERPINETRPNIVKKPKKKTKRSKPNSPIKRSKSRKGKGRSSKGHSKKQKKSRRSTSDNMQAEAATYHWGLEKHKDKEGFFMYVTNPSKDDYEYGYRVGGPEQTVERHHKRDGIKSTIKLNWEDGNGDSGDQYWEFNHDDSTEERKADLSSPKKIPQ</sequence>
<organism evidence="3 4">
    <name type="scientific">Oedothorax gibbosus</name>
    <dbReference type="NCBI Taxonomy" id="931172"/>
    <lineage>
        <taxon>Eukaryota</taxon>
        <taxon>Metazoa</taxon>
        <taxon>Ecdysozoa</taxon>
        <taxon>Arthropoda</taxon>
        <taxon>Chelicerata</taxon>
        <taxon>Arachnida</taxon>
        <taxon>Araneae</taxon>
        <taxon>Araneomorphae</taxon>
        <taxon>Entelegynae</taxon>
        <taxon>Araneoidea</taxon>
        <taxon>Linyphiidae</taxon>
        <taxon>Erigoninae</taxon>
        <taxon>Oedothorax</taxon>
    </lineage>
</organism>
<gene>
    <name evidence="3" type="ORF">JTE90_011920</name>
</gene>
<feature type="chain" id="PRO_5043630536" description="GATA zinc finger domain-containing protein 14-like" evidence="2">
    <location>
        <begin position="22"/>
        <end position="1030"/>
    </location>
</feature>
<dbReference type="AlphaFoldDB" id="A0AAV6V0E9"/>
<feature type="compositionally biased region" description="Polar residues" evidence="1">
    <location>
        <begin position="350"/>
        <end position="363"/>
    </location>
</feature>
<feature type="compositionally biased region" description="Basic and acidic residues" evidence="1">
    <location>
        <begin position="489"/>
        <end position="499"/>
    </location>
</feature>